<dbReference type="GO" id="GO:0008104">
    <property type="term" value="P:intracellular protein localization"/>
    <property type="evidence" value="ECO:0007669"/>
    <property type="project" value="TreeGrafter"/>
</dbReference>
<dbReference type="STRING" id="357750.A0A2S6CKD7"/>
<comment type="caution">
    <text evidence="5">The sequence shown here is derived from an EMBL/GenBank/DDBJ whole genome shotgun (WGS) entry which is preliminary data.</text>
</comment>
<feature type="domain" description="SH3" evidence="4">
    <location>
        <begin position="396"/>
        <end position="457"/>
    </location>
</feature>
<feature type="compositionally biased region" description="Basic and acidic residues" evidence="3">
    <location>
        <begin position="45"/>
        <end position="56"/>
    </location>
</feature>
<dbReference type="SUPFAM" id="SSF50044">
    <property type="entry name" value="SH3-domain"/>
    <property type="match status" value="1"/>
</dbReference>
<dbReference type="Proteomes" id="UP000237631">
    <property type="component" value="Unassembled WGS sequence"/>
</dbReference>
<evidence type="ECO:0000256" key="3">
    <source>
        <dbReference type="SAM" id="MobiDB-lite"/>
    </source>
</evidence>
<dbReference type="GO" id="GO:0015630">
    <property type="term" value="C:microtubule cytoskeleton"/>
    <property type="evidence" value="ECO:0007669"/>
    <property type="project" value="TreeGrafter"/>
</dbReference>
<evidence type="ECO:0000313" key="6">
    <source>
        <dbReference type="Proteomes" id="UP000237631"/>
    </source>
</evidence>
<feature type="compositionally biased region" description="Polar residues" evidence="3">
    <location>
        <begin position="801"/>
        <end position="810"/>
    </location>
</feature>
<evidence type="ECO:0000259" key="4">
    <source>
        <dbReference type="PROSITE" id="PS50002"/>
    </source>
</evidence>
<feature type="compositionally biased region" description="Polar residues" evidence="3">
    <location>
        <begin position="775"/>
        <end position="786"/>
    </location>
</feature>
<feature type="compositionally biased region" description="Basic and acidic residues" evidence="3">
    <location>
        <begin position="765"/>
        <end position="774"/>
    </location>
</feature>
<accession>A0A2S6CKD7</accession>
<dbReference type="InterPro" id="IPR036028">
    <property type="entry name" value="SH3-like_dom_sf"/>
</dbReference>
<feature type="compositionally biased region" description="Basic and acidic residues" evidence="3">
    <location>
        <begin position="596"/>
        <end position="606"/>
    </location>
</feature>
<feature type="compositionally biased region" description="Polar residues" evidence="3">
    <location>
        <begin position="741"/>
        <end position="763"/>
    </location>
</feature>
<feature type="compositionally biased region" description="Basic and acidic residues" evidence="3">
    <location>
        <begin position="543"/>
        <end position="561"/>
    </location>
</feature>
<dbReference type="GO" id="GO:0051286">
    <property type="term" value="C:cell tip"/>
    <property type="evidence" value="ECO:0007669"/>
    <property type="project" value="TreeGrafter"/>
</dbReference>
<dbReference type="FunFam" id="2.30.30.40:FF:000035">
    <property type="entry name" value="SH3 domain containing protein"/>
    <property type="match status" value="1"/>
</dbReference>
<feature type="compositionally biased region" description="Low complexity" evidence="3">
    <location>
        <begin position="141"/>
        <end position="159"/>
    </location>
</feature>
<dbReference type="PANTHER" id="PTHR47775:SF1">
    <property type="entry name" value="BUD SITE SELECTION PROTEIN 14"/>
    <property type="match status" value="1"/>
</dbReference>
<feature type="compositionally biased region" description="Polar residues" evidence="3">
    <location>
        <begin position="926"/>
        <end position="941"/>
    </location>
</feature>
<feature type="compositionally biased region" description="Acidic residues" evidence="3">
    <location>
        <begin position="94"/>
        <end position="106"/>
    </location>
</feature>
<feature type="compositionally biased region" description="Low complexity" evidence="3">
    <location>
        <begin position="988"/>
        <end position="1030"/>
    </location>
</feature>
<feature type="compositionally biased region" description="Basic and acidic residues" evidence="3">
    <location>
        <begin position="684"/>
        <end position="698"/>
    </location>
</feature>
<dbReference type="OrthoDB" id="196165at2759"/>
<reference evidence="6" key="1">
    <citation type="journal article" date="2017" name="bioRxiv">
        <title>Conservation of a gene cluster reveals novel cercosporin biosynthetic mechanisms and extends production to the genus Colletotrichum.</title>
        <authorList>
            <person name="de Jonge R."/>
            <person name="Ebert M.K."/>
            <person name="Huitt-Roehl C.R."/>
            <person name="Pal P."/>
            <person name="Suttle J.C."/>
            <person name="Spanner R.E."/>
            <person name="Neubauer J.D."/>
            <person name="Jurick W.M.II."/>
            <person name="Stott K.A."/>
            <person name="Secor G.A."/>
            <person name="Thomma B.P.H.J."/>
            <person name="Van de Peer Y."/>
            <person name="Townsend C.A."/>
            <person name="Bolton M.D."/>
        </authorList>
    </citation>
    <scope>NUCLEOTIDE SEQUENCE [LARGE SCALE GENOMIC DNA]</scope>
    <source>
        <strain evidence="6">CBS538.71</strain>
    </source>
</reference>
<dbReference type="InterPro" id="IPR001452">
    <property type="entry name" value="SH3_domain"/>
</dbReference>
<sequence length="1105" mass="120107">MTRPNIVRADTLDLQDPNSPTAAEHAKHPPSNGNAPHLAAQVQHVLEERHSEEKTLADAWDTAANLDDQPATNDAADAQHAQEGVTNGQNGEEGAAEGDGDADDDMMDRISSSPSIEDGGYSLHSRPPLYKLRDRRERPRSASLSSTTSTPSTGSTCRSFNQTADMTPDSSPFLSTPQHMPLRPTMGGKECSPIANISPLDEKSSPSVFKSHRRGIFSFTAPKHRLEKGRYGQEQNPAGTVDARQMSSEVWPGDCESGGSSHDADWRWTFDDNGDQCEPTQRSPIESPFSRHSFMQSTTDVSYHVHERPPSLSGMTNFDLESVLLPTDDPLLDIPPSPTSSTASWESMPETISEHSDTGGYFSDGDDDDDDAFFARDAQLIDYGWGCECLHDTEDIDFEFVYALHTFVATVEGQANATKGDTMVLLDDSNSYWWLVRVVKDSSIGYLPAEHIETPTERLARLNKHRNIDLSATMLSDNSEKSRNPLKKAMRRRNAKTVQFAAPTYVEASDYDYSTEDEENLIEPAYGNTQEAESTAQEEAESEAEKAKKAEIEHPEAERRSSTGSNRASFDREQAAMAAQALAEAGVTGDGPHGPKTGELDPRGIDGHSIPTVETEAAPLKSKRTRNTDSFLKDDKIDTVRITLTPGLLREEQAKDGKSPSIDTARSSSFEELKPTTSPIEQASGKKDEKRKKEDKPKKSGGMLSGLFKSKKKDKKAKEAASDADSEKEKVSTELSREGSQRGSPNLSGKLSPIDKSSISSPTAFRHDYHEDGQRQSSSQDSTQASFVAELEGSRVAHEMGTSSPDNELGQQSSAESEAQTAEEAPQPEKPSGISKLQSSVAPITNMLHLGDKEGKPAKAKKAKQRVELDDFDSPVDDTANPFEDPEKTKESERLSESPVEISSHTFMHGTETIHIPDTYHEDSPGTDTSGEPESLTSSPSIIDHPTVPGAAASGVHDGDDDSTPTARSPIAVTPHEKITAGIEEAGTKSPATPKAATPQPTRGLSTDSTASKSSATYPSPSSFPSPATSQQSWSDESLKAWLEDGSEVRDMLVLIHDKSGIKPVAADHPLMVDLFTEQRKGVQNMMGELDRLLGSYLQRKGVRF</sequence>
<dbReference type="InterPro" id="IPR053039">
    <property type="entry name" value="Polarity_Bud-Selection_Reg"/>
</dbReference>
<feature type="region of interest" description="Disordered" evidence="3">
    <location>
        <begin position="1"/>
        <end position="192"/>
    </location>
</feature>
<dbReference type="PANTHER" id="PTHR47775">
    <property type="entry name" value="BUD SITE SELECTION PROTEIN 14"/>
    <property type="match status" value="1"/>
</dbReference>
<proteinExistence type="predicted"/>
<protein>
    <recommendedName>
        <fullName evidence="4">SH3 domain-containing protein</fullName>
    </recommendedName>
</protein>
<evidence type="ECO:0000256" key="2">
    <source>
        <dbReference type="PROSITE-ProRule" id="PRU00192"/>
    </source>
</evidence>
<dbReference type="AlphaFoldDB" id="A0A2S6CKD7"/>
<dbReference type="SMART" id="SM00326">
    <property type="entry name" value="SH3"/>
    <property type="match status" value="1"/>
</dbReference>
<keyword evidence="6" id="KW-1185">Reference proteome</keyword>
<evidence type="ECO:0000256" key="1">
    <source>
        <dbReference type="ARBA" id="ARBA00022443"/>
    </source>
</evidence>
<feature type="compositionally biased region" description="Low complexity" evidence="3">
    <location>
        <begin position="811"/>
        <end position="825"/>
    </location>
</feature>
<dbReference type="Gene3D" id="2.30.30.40">
    <property type="entry name" value="SH3 Domains"/>
    <property type="match status" value="1"/>
</dbReference>
<keyword evidence="1 2" id="KW-0728">SH3 domain</keyword>
<feature type="compositionally biased region" description="Basic and acidic residues" evidence="3">
    <location>
        <begin position="885"/>
        <end position="896"/>
    </location>
</feature>
<feature type="compositionally biased region" description="Basic and acidic residues" evidence="3">
    <location>
        <begin position="716"/>
        <end position="740"/>
    </location>
</feature>
<gene>
    <name evidence="5" type="ORF">CBER1_09002</name>
</gene>
<dbReference type="PROSITE" id="PS50002">
    <property type="entry name" value="SH3"/>
    <property type="match status" value="1"/>
</dbReference>
<feature type="compositionally biased region" description="Basic and acidic residues" evidence="3">
    <location>
        <begin position="131"/>
        <end position="140"/>
    </location>
</feature>
<feature type="compositionally biased region" description="Low complexity" evidence="3">
    <location>
        <begin position="575"/>
        <end position="585"/>
    </location>
</feature>
<name>A0A2S6CKD7_9PEZI</name>
<feature type="region of interest" description="Disordered" evidence="3">
    <location>
        <begin position="528"/>
        <end position="1037"/>
    </location>
</feature>
<dbReference type="GO" id="GO:0030950">
    <property type="term" value="P:establishment or maintenance of actin cytoskeleton polarity"/>
    <property type="evidence" value="ECO:0007669"/>
    <property type="project" value="TreeGrafter"/>
</dbReference>
<evidence type="ECO:0000313" key="5">
    <source>
        <dbReference type="EMBL" id="PPJ60182.1"/>
    </source>
</evidence>
<dbReference type="EMBL" id="PNEN01000304">
    <property type="protein sequence ID" value="PPJ60182.1"/>
    <property type="molecule type" value="Genomic_DNA"/>
</dbReference>
<organism evidence="5 6">
    <name type="scientific">Cercospora berteroae</name>
    <dbReference type="NCBI Taxonomy" id="357750"/>
    <lineage>
        <taxon>Eukaryota</taxon>
        <taxon>Fungi</taxon>
        <taxon>Dikarya</taxon>
        <taxon>Ascomycota</taxon>
        <taxon>Pezizomycotina</taxon>
        <taxon>Dothideomycetes</taxon>
        <taxon>Dothideomycetidae</taxon>
        <taxon>Mycosphaerellales</taxon>
        <taxon>Mycosphaerellaceae</taxon>
        <taxon>Cercospora</taxon>
    </lineage>
</organism>
<feature type="compositionally biased region" description="Basic and acidic residues" evidence="3">
    <location>
        <begin position="649"/>
        <end position="658"/>
    </location>
</feature>
<feature type="compositionally biased region" description="Polar residues" evidence="3">
    <location>
        <begin position="160"/>
        <end position="178"/>
    </location>
</feature>